<sequence length="348" mass="41206">MLEREVFQHFRIYPEEIMYIGEDLIIAAEGNRYLLRPINGMENTLQEKTLMGQWIQYFGDEDVATYLEPDGKKNTIHDNGINYAVFQLPSETLSRKTEKRGLGQRLASFHQAGFSYTPQDKKQMNSQLLWKERWERRVDQLESWYVTKTKDTKKSSFDKQFCETFPYFIGISENAIQLVANILIDDLSYQRVNKSICHVKFQENTWITLNEGQESTVKIPTDFTHDHYTRDLAEYIRTIWVSSENPSVREEIITSFLNEYESIQSLSQLDQKLLIARLLFPLHYFNTVEAYYRSQEGERDRLEKKCESIFSNTADYEQLFVFLIKRYPKLNHINSLPDWIIHSAHSIE</sequence>
<name>A0ABS6JH97_9BACI</name>
<accession>A0ABS6JH97</accession>
<protein>
    <submittedName>
        <fullName evidence="1">Spore coat protein YutH</fullName>
    </submittedName>
</protein>
<evidence type="ECO:0000313" key="1">
    <source>
        <dbReference type="EMBL" id="MBU9713007.1"/>
    </source>
</evidence>
<dbReference type="Proteomes" id="UP000784880">
    <property type="component" value="Unassembled WGS sequence"/>
</dbReference>
<dbReference type="PANTHER" id="PTHR39179:SF2">
    <property type="entry name" value="ENDOSPORE COAT-ASSOCIATED PROTEIN YUTH"/>
    <property type="match status" value="1"/>
</dbReference>
<keyword evidence="2" id="KW-1185">Reference proteome</keyword>
<proteinExistence type="predicted"/>
<dbReference type="InterPro" id="IPR014254">
    <property type="entry name" value="Spore_coat_YutH"/>
</dbReference>
<dbReference type="PANTHER" id="PTHR39179">
    <property type="entry name" value="SPORE COAT PROTEIN I"/>
    <property type="match status" value="1"/>
</dbReference>
<reference evidence="1 2" key="1">
    <citation type="submission" date="2021-06" db="EMBL/GenBank/DDBJ databases">
        <title>Bacillus sp. RD4P76, an endophyte from a halophyte.</title>
        <authorList>
            <person name="Sun J.-Q."/>
        </authorList>
    </citation>
    <scope>NUCLEOTIDE SEQUENCE [LARGE SCALE GENOMIC DNA]</scope>
    <source>
        <strain evidence="1 2">CGMCC 1.15917</strain>
    </source>
</reference>
<dbReference type="RefSeq" id="WP_217067177.1">
    <property type="nucleotide sequence ID" value="NZ_JAHQCS010000120.1"/>
</dbReference>
<organism evidence="1 2">
    <name type="scientific">Evansella tamaricis</name>
    <dbReference type="NCBI Taxonomy" id="2069301"/>
    <lineage>
        <taxon>Bacteria</taxon>
        <taxon>Bacillati</taxon>
        <taxon>Bacillota</taxon>
        <taxon>Bacilli</taxon>
        <taxon>Bacillales</taxon>
        <taxon>Bacillaceae</taxon>
        <taxon>Evansella</taxon>
    </lineage>
</organism>
<keyword evidence="1" id="KW-0167">Capsid protein</keyword>
<dbReference type="EMBL" id="JAHQCS010000120">
    <property type="protein sequence ID" value="MBU9713007.1"/>
    <property type="molecule type" value="Genomic_DNA"/>
</dbReference>
<dbReference type="NCBIfam" id="TIGR02905">
    <property type="entry name" value="spore_yutH"/>
    <property type="match status" value="1"/>
</dbReference>
<gene>
    <name evidence="1" type="primary">yutH</name>
    <name evidence="1" type="ORF">KS419_14850</name>
</gene>
<dbReference type="InterPro" id="IPR047175">
    <property type="entry name" value="CotS-like"/>
</dbReference>
<evidence type="ECO:0000313" key="2">
    <source>
        <dbReference type="Proteomes" id="UP000784880"/>
    </source>
</evidence>
<comment type="caution">
    <text evidence="1">The sequence shown here is derived from an EMBL/GenBank/DDBJ whole genome shotgun (WGS) entry which is preliminary data.</text>
</comment>
<keyword evidence="1" id="KW-0946">Virion</keyword>